<evidence type="ECO:0000256" key="1">
    <source>
        <dbReference type="SAM" id="MobiDB-lite"/>
    </source>
</evidence>
<proteinExistence type="predicted"/>
<protein>
    <submittedName>
        <fullName evidence="2">Uncharacterized protein</fullName>
    </submittedName>
</protein>
<evidence type="ECO:0000313" key="2">
    <source>
        <dbReference type="EMBL" id="CEK76809.1"/>
    </source>
</evidence>
<gene>
    <name evidence="2" type="primary">ORF101636</name>
</gene>
<dbReference type="EMBL" id="HACG01029944">
    <property type="protein sequence ID" value="CEK76809.1"/>
    <property type="molecule type" value="Transcribed_RNA"/>
</dbReference>
<accession>A0A0B7A749</accession>
<organism evidence="2">
    <name type="scientific">Arion vulgaris</name>
    <dbReference type="NCBI Taxonomy" id="1028688"/>
    <lineage>
        <taxon>Eukaryota</taxon>
        <taxon>Metazoa</taxon>
        <taxon>Spiralia</taxon>
        <taxon>Lophotrochozoa</taxon>
        <taxon>Mollusca</taxon>
        <taxon>Gastropoda</taxon>
        <taxon>Heterobranchia</taxon>
        <taxon>Euthyneura</taxon>
        <taxon>Panpulmonata</taxon>
        <taxon>Eupulmonata</taxon>
        <taxon>Stylommatophora</taxon>
        <taxon>Helicina</taxon>
        <taxon>Arionoidea</taxon>
        <taxon>Arionidae</taxon>
        <taxon>Arion</taxon>
    </lineage>
</organism>
<dbReference type="AlphaFoldDB" id="A0A0B7A749"/>
<reference evidence="2" key="1">
    <citation type="submission" date="2014-12" db="EMBL/GenBank/DDBJ databases">
        <title>Insight into the proteome of Arion vulgaris.</title>
        <authorList>
            <person name="Aradska J."/>
            <person name="Bulat T."/>
            <person name="Smidak R."/>
            <person name="Sarate P."/>
            <person name="Gangsoo J."/>
            <person name="Sialana F."/>
            <person name="Bilban M."/>
            <person name="Lubec G."/>
        </authorList>
    </citation>
    <scope>NUCLEOTIDE SEQUENCE</scope>
    <source>
        <tissue evidence="2">Skin</tissue>
    </source>
</reference>
<feature type="region of interest" description="Disordered" evidence="1">
    <location>
        <begin position="35"/>
        <end position="73"/>
    </location>
</feature>
<sequence>YDSEEEDLEDEKNITILAQKKDDFCQEIMWRMTNTKSYKSPDESSDDELAVYSQSSDDEPTIDMEQLSASKFL</sequence>
<feature type="non-terminal residue" evidence="2">
    <location>
        <position position="1"/>
    </location>
</feature>
<name>A0A0B7A749_9EUPU</name>